<dbReference type="Proteomes" id="UP000233551">
    <property type="component" value="Unassembled WGS sequence"/>
</dbReference>
<evidence type="ECO:0000313" key="2">
    <source>
        <dbReference type="Proteomes" id="UP000233551"/>
    </source>
</evidence>
<dbReference type="EMBL" id="PGOL01001840">
    <property type="protein sequence ID" value="PKI53758.1"/>
    <property type="molecule type" value="Genomic_DNA"/>
</dbReference>
<comment type="caution">
    <text evidence="1">The sequence shown here is derived from an EMBL/GenBank/DDBJ whole genome shotgun (WGS) entry which is preliminary data.</text>
</comment>
<evidence type="ECO:0000313" key="1">
    <source>
        <dbReference type="EMBL" id="PKI53758.1"/>
    </source>
</evidence>
<protein>
    <submittedName>
        <fullName evidence="1">Uncharacterized protein</fullName>
    </submittedName>
</protein>
<reference evidence="1 2" key="1">
    <citation type="submission" date="2017-11" db="EMBL/GenBank/DDBJ databases">
        <title>De-novo sequencing of pomegranate (Punica granatum L.) genome.</title>
        <authorList>
            <person name="Akparov Z."/>
            <person name="Amiraslanov A."/>
            <person name="Hajiyeva S."/>
            <person name="Abbasov M."/>
            <person name="Kaur K."/>
            <person name="Hamwieh A."/>
            <person name="Solovyev V."/>
            <person name="Salamov A."/>
            <person name="Braich B."/>
            <person name="Kosarev P."/>
            <person name="Mahmoud A."/>
            <person name="Hajiyev E."/>
            <person name="Babayeva S."/>
            <person name="Izzatullayeva V."/>
            <person name="Mammadov A."/>
            <person name="Mammadov A."/>
            <person name="Sharifova S."/>
            <person name="Ojaghi J."/>
            <person name="Eynullazada K."/>
            <person name="Bayramov B."/>
            <person name="Abdulazimova A."/>
            <person name="Shahmuradov I."/>
        </authorList>
    </citation>
    <scope>NUCLEOTIDE SEQUENCE [LARGE SCALE GENOMIC DNA]</scope>
    <source>
        <strain evidence="2">cv. AG2017</strain>
        <tissue evidence="1">Leaf</tissue>
    </source>
</reference>
<dbReference type="AlphaFoldDB" id="A0A2I0JBY2"/>
<keyword evidence="2" id="KW-1185">Reference proteome</keyword>
<name>A0A2I0JBY2_PUNGR</name>
<sequence>MQKSFKGPLVLPPNLFLFLRREVVLDVECLPYLLRCFALDHIRHCLARSSATATASRTVISSSETFSIRVEESIDKALNLNFSEFGSTTCFFCRKKHRQSVKWVEITNEQSINGPRMGGIEGEFKPICFGSREVRELHLSCCCFLRQCSGGDQHLNPFPWWWRDESTLDAGRIEEELFDCSVRVSEALTNTKIGLLCKK</sequence>
<proteinExistence type="predicted"/>
<gene>
    <name evidence="1" type="ORF">CRG98_025839</name>
</gene>
<accession>A0A2I0JBY2</accession>
<organism evidence="1 2">
    <name type="scientific">Punica granatum</name>
    <name type="common">Pomegranate</name>
    <dbReference type="NCBI Taxonomy" id="22663"/>
    <lineage>
        <taxon>Eukaryota</taxon>
        <taxon>Viridiplantae</taxon>
        <taxon>Streptophyta</taxon>
        <taxon>Embryophyta</taxon>
        <taxon>Tracheophyta</taxon>
        <taxon>Spermatophyta</taxon>
        <taxon>Magnoliopsida</taxon>
        <taxon>eudicotyledons</taxon>
        <taxon>Gunneridae</taxon>
        <taxon>Pentapetalae</taxon>
        <taxon>rosids</taxon>
        <taxon>malvids</taxon>
        <taxon>Myrtales</taxon>
        <taxon>Lythraceae</taxon>
        <taxon>Punica</taxon>
    </lineage>
</organism>